<dbReference type="OrthoDB" id="1720422at2759"/>
<comment type="caution">
    <text evidence="1">The sequence shown here is derived from an EMBL/GenBank/DDBJ whole genome shotgun (WGS) entry which is preliminary data.</text>
</comment>
<reference evidence="1" key="1">
    <citation type="submission" date="2021-07" db="EMBL/GenBank/DDBJ databases">
        <authorList>
            <person name="Branca A.L. A."/>
        </authorList>
    </citation>
    <scope>NUCLEOTIDE SEQUENCE</scope>
</reference>
<dbReference type="Proteomes" id="UP001152592">
    <property type="component" value="Unassembled WGS sequence"/>
</dbReference>
<proteinExistence type="predicted"/>
<dbReference type="EMBL" id="CAJVPD010000011">
    <property type="protein sequence ID" value="CAG8225196.1"/>
    <property type="molecule type" value="Genomic_DNA"/>
</dbReference>
<organism evidence="1 2">
    <name type="scientific">Penicillium salamii</name>
    <dbReference type="NCBI Taxonomy" id="1612424"/>
    <lineage>
        <taxon>Eukaryota</taxon>
        <taxon>Fungi</taxon>
        <taxon>Dikarya</taxon>
        <taxon>Ascomycota</taxon>
        <taxon>Pezizomycotina</taxon>
        <taxon>Eurotiomycetes</taxon>
        <taxon>Eurotiomycetidae</taxon>
        <taxon>Eurotiales</taxon>
        <taxon>Aspergillaceae</taxon>
        <taxon>Penicillium</taxon>
    </lineage>
</organism>
<evidence type="ECO:0000313" key="1">
    <source>
        <dbReference type="EMBL" id="CAG8225196.1"/>
    </source>
</evidence>
<protein>
    <submittedName>
        <fullName evidence="1">Uncharacterized protein</fullName>
    </submittedName>
</protein>
<dbReference type="Gene3D" id="1.10.510.10">
    <property type="entry name" value="Transferase(Phosphotransferase) domain 1"/>
    <property type="match status" value="1"/>
</dbReference>
<accession>A0A9W4I597</accession>
<gene>
    <name evidence="1" type="ORF">PSALAMII_LOCUS158</name>
</gene>
<dbReference type="AlphaFoldDB" id="A0A9W4I597"/>
<name>A0A9W4I597_9EURO</name>
<sequence length="107" mass="12385">MVRFESSELALTTNDSMKLWDFLEGRTLFEPIDPHIVDDYDEEKHLAYITSLLGPVPKELLEHGKRTSMFYTAAGTLRNEDLVPINFNFQNTLTKFNGEENDMFIPL</sequence>
<evidence type="ECO:0000313" key="2">
    <source>
        <dbReference type="Proteomes" id="UP001152592"/>
    </source>
</evidence>